<name>H0QY90_9ACTN</name>
<gene>
    <name evidence="1" type="ORF">GOEFS_039_00250</name>
</gene>
<reference evidence="1 2" key="1">
    <citation type="submission" date="2011-12" db="EMBL/GenBank/DDBJ databases">
        <title>Whole genome shotgun sequence of Gordonia effusa NBRC 100432.</title>
        <authorList>
            <person name="Yoshida I."/>
            <person name="Takarada H."/>
            <person name="Hosoyama A."/>
            <person name="Tsuchikane K."/>
            <person name="Katsumata H."/>
            <person name="Yamazaki S."/>
            <person name="Fujita N."/>
        </authorList>
    </citation>
    <scope>NUCLEOTIDE SEQUENCE [LARGE SCALE GENOMIC DNA]</scope>
    <source>
        <strain evidence="1 2">NBRC 100432</strain>
    </source>
</reference>
<sequence>MSIDERLVQLSDVLGFIEDGSGLVWYLGEMDFVGRLPALFWNARDDVRRRVAWESLMQFANSVDQLIDGRLLGVPNTLPPQMADSSIPEVISMGGIVIDAHDSSSWIVRYGDESINDAFFRHSLAACLAPPGPF</sequence>
<keyword evidence="2" id="KW-1185">Reference proteome</keyword>
<dbReference type="AlphaFoldDB" id="H0QY90"/>
<evidence type="ECO:0000313" key="1">
    <source>
        <dbReference type="EMBL" id="GAB17791.1"/>
    </source>
</evidence>
<accession>H0QY90</accession>
<proteinExistence type="predicted"/>
<dbReference type="eggNOG" id="ENOG5031WDS">
    <property type="taxonomic scope" value="Bacteria"/>
</dbReference>
<evidence type="ECO:0000313" key="2">
    <source>
        <dbReference type="Proteomes" id="UP000035034"/>
    </source>
</evidence>
<dbReference type="EMBL" id="BAEH01000039">
    <property type="protein sequence ID" value="GAB17791.1"/>
    <property type="molecule type" value="Genomic_DNA"/>
</dbReference>
<protein>
    <submittedName>
        <fullName evidence="1">Uncharacterized protein</fullName>
    </submittedName>
</protein>
<dbReference type="Proteomes" id="UP000035034">
    <property type="component" value="Unassembled WGS sequence"/>
</dbReference>
<comment type="caution">
    <text evidence="1">The sequence shown here is derived from an EMBL/GenBank/DDBJ whole genome shotgun (WGS) entry which is preliminary data.</text>
</comment>
<dbReference type="STRING" id="1077974.GOEFS_039_00250"/>
<organism evidence="1 2">
    <name type="scientific">Gordonia effusa NBRC 100432</name>
    <dbReference type="NCBI Taxonomy" id="1077974"/>
    <lineage>
        <taxon>Bacteria</taxon>
        <taxon>Bacillati</taxon>
        <taxon>Actinomycetota</taxon>
        <taxon>Actinomycetes</taxon>
        <taxon>Mycobacteriales</taxon>
        <taxon>Gordoniaceae</taxon>
        <taxon>Gordonia</taxon>
    </lineage>
</organism>